<gene>
    <name evidence="1" type="ORF">DUE52_30575</name>
</gene>
<evidence type="ECO:0000313" key="2">
    <source>
        <dbReference type="Proteomes" id="UP000253383"/>
    </source>
</evidence>
<accession>A0A368JDC8</accession>
<dbReference type="AlphaFoldDB" id="A0A368JDC8"/>
<dbReference type="Proteomes" id="UP000253383">
    <property type="component" value="Unassembled WGS sequence"/>
</dbReference>
<dbReference type="SUPFAM" id="SSF63825">
    <property type="entry name" value="YWTD domain"/>
    <property type="match status" value="1"/>
</dbReference>
<name>A0A368JDC8_9BACT</name>
<evidence type="ECO:0008006" key="3">
    <source>
        <dbReference type="Google" id="ProtNLM"/>
    </source>
</evidence>
<dbReference type="OrthoDB" id="1404180at2"/>
<dbReference type="RefSeq" id="WP_114409946.1">
    <property type="nucleotide sequence ID" value="NZ_QOWE01000037.1"/>
</dbReference>
<sequence length="436" mass="47914">MKKTGLLLSIFIAGTLFSCKTSDPDTPAAESKYQEEGYVLASISQTSASNTFYAGYFPTLPSGNVDLTAKSSYSSFYPSATWKNYLFGQPLVSDKKLSKMAVVKATGAIEEVASIPLVDYISRVLIINDQLGIYSTGGNRALFMFNPTTMENLGQIDMSSAQNFPDHETNIYPHLTYRASDNRLFASLYTNSSKTGQFYDAQNVYVEVINMTTKKWEKTAVFEQATYAVSRGAENSLVDENGNIYVITQGQYGLDGQLGPNAAKRSRPQILKIPAGSTDFDKTYSFNPVSAVGLPNLMFQLVLGGVYDANGIAYACISGQQDPPRLLELIAKLATNTITATEYQELSNLAFYGANQRWARLDLNAKTATIIQDIPLTAGYGYPITYKYDGKIYMPVYNAEQKLNGIYSYDPLTSKATQINSLTAGGLITHFYKLTK</sequence>
<comment type="caution">
    <text evidence="1">The sequence shown here is derived from an EMBL/GenBank/DDBJ whole genome shotgun (WGS) entry which is preliminary data.</text>
</comment>
<keyword evidence="2" id="KW-1185">Reference proteome</keyword>
<dbReference type="EMBL" id="QOWE01000037">
    <property type="protein sequence ID" value="RCR65680.1"/>
    <property type="molecule type" value="Genomic_DNA"/>
</dbReference>
<protein>
    <recommendedName>
        <fullName evidence="3">DUF4374 domain-containing protein</fullName>
    </recommendedName>
</protein>
<organism evidence="1 2">
    <name type="scientific">Larkinella punicea</name>
    <dbReference type="NCBI Taxonomy" id="2315727"/>
    <lineage>
        <taxon>Bacteria</taxon>
        <taxon>Pseudomonadati</taxon>
        <taxon>Bacteroidota</taxon>
        <taxon>Cytophagia</taxon>
        <taxon>Cytophagales</taxon>
        <taxon>Spirosomataceae</taxon>
        <taxon>Larkinella</taxon>
    </lineage>
</organism>
<dbReference type="PROSITE" id="PS51257">
    <property type="entry name" value="PROKAR_LIPOPROTEIN"/>
    <property type="match status" value="1"/>
</dbReference>
<dbReference type="InterPro" id="IPR015943">
    <property type="entry name" value="WD40/YVTN_repeat-like_dom_sf"/>
</dbReference>
<reference evidence="1 2" key="1">
    <citation type="submission" date="2018-07" db="EMBL/GenBank/DDBJ databases">
        <title>Genome analysis of Larkinella rosea.</title>
        <authorList>
            <person name="Zhou Z."/>
            <person name="Wang G."/>
        </authorList>
    </citation>
    <scope>NUCLEOTIDE SEQUENCE [LARGE SCALE GENOMIC DNA]</scope>
    <source>
        <strain evidence="2">zzj9</strain>
    </source>
</reference>
<dbReference type="Gene3D" id="2.130.10.10">
    <property type="entry name" value="YVTN repeat-like/Quinoprotein amine dehydrogenase"/>
    <property type="match status" value="1"/>
</dbReference>
<evidence type="ECO:0000313" key="1">
    <source>
        <dbReference type="EMBL" id="RCR65680.1"/>
    </source>
</evidence>
<proteinExistence type="predicted"/>